<dbReference type="Gene3D" id="3.40.50.720">
    <property type="entry name" value="NAD(P)-binding Rossmann-like Domain"/>
    <property type="match status" value="1"/>
</dbReference>
<dbReference type="GO" id="GO:0016491">
    <property type="term" value="F:oxidoreductase activity"/>
    <property type="evidence" value="ECO:0007669"/>
    <property type="project" value="UniProtKB-KW"/>
</dbReference>
<dbReference type="AlphaFoldDB" id="A0A6F9DB39"/>
<name>A0A6F9DB39_9ASCI</name>
<reference evidence="2" key="1">
    <citation type="submission" date="2020-04" db="EMBL/GenBank/DDBJ databases">
        <authorList>
            <person name="Neveu A P."/>
        </authorList>
    </citation>
    <scope>NUCLEOTIDE SEQUENCE</scope>
    <source>
        <tissue evidence="2">Whole embryo</tissue>
    </source>
</reference>
<sequence>MGIDGITDYGYHRVFGINHFGTFLLTNLLMKTIKETSKRSPARIVNVSAGLYKLGALDFDYIRSETNGYFSDLKMYGQSKLANIMFTIKLSKLLKGFDVTTYSMHPGAIKSEIGTSFQQSSILNFAYKIISPIFFREGFYGAQTIMYCSLDDNVTKHSGGYFSNCKQEDLTEIAMNDGASQKLWDISVEVTQKYLNENW</sequence>
<proteinExistence type="evidence at transcript level"/>
<organism evidence="2">
    <name type="scientific">Phallusia mammillata</name>
    <dbReference type="NCBI Taxonomy" id="59560"/>
    <lineage>
        <taxon>Eukaryota</taxon>
        <taxon>Metazoa</taxon>
        <taxon>Chordata</taxon>
        <taxon>Tunicata</taxon>
        <taxon>Ascidiacea</taxon>
        <taxon>Phlebobranchia</taxon>
        <taxon>Ascidiidae</taxon>
        <taxon>Phallusia</taxon>
    </lineage>
</organism>
<dbReference type="PANTHER" id="PTHR43157:SF31">
    <property type="entry name" value="PHOSPHATIDYLINOSITOL-GLYCAN BIOSYNTHESIS CLASS F PROTEIN"/>
    <property type="match status" value="1"/>
</dbReference>
<dbReference type="PANTHER" id="PTHR43157">
    <property type="entry name" value="PHOSPHATIDYLINOSITOL-GLYCAN BIOSYNTHESIS CLASS F PROTEIN-RELATED"/>
    <property type="match status" value="1"/>
</dbReference>
<accession>A0A6F9DB39</accession>
<protein>
    <submittedName>
        <fullName evidence="2">Dehydrogenase/reductase SDR family member 13-like</fullName>
    </submittedName>
</protein>
<gene>
    <name evidence="2" type="primary">Dhrs13-006</name>
</gene>
<evidence type="ECO:0000256" key="1">
    <source>
        <dbReference type="ARBA" id="ARBA00023002"/>
    </source>
</evidence>
<dbReference type="SUPFAM" id="SSF51735">
    <property type="entry name" value="NAD(P)-binding Rossmann-fold domains"/>
    <property type="match status" value="1"/>
</dbReference>
<dbReference type="InterPro" id="IPR036291">
    <property type="entry name" value="NAD(P)-bd_dom_sf"/>
</dbReference>
<evidence type="ECO:0000313" key="2">
    <source>
        <dbReference type="EMBL" id="CAB3237756.1"/>
    </source>
</evidence>
<dbReference type="EMBL" id="LR784497">
    <property type="protein sequence ID" value="CAB3237756.1"/>
    <property type="molecule type" value="mRNA"/>
</dbReference>
<keyword evidence="1" id="KW-0560">Oxidoreductase</keyword>